<dbReference type="Proteomes" id="UP000078561">
    <property type="component" value="Unassembled WGS sequence"/>
</dbReference>
<sequence length="141" mass="15027">MTSKATQEYRLSFITLISQLSEIERKGDELFDKIEKAGSIPYDPSTAQHDFEQLLGSLQQLESHARACGLLSISGAGPLGDSQTQPARNLETRTGETLKMVDMFYQEKNRLLMNIRAAATAAGSTGAVATGGSTGTSTGPS</sequence>
<gene>
    <name evidence="2" type="primary">ABSGL_14712.1 scaffold 14966</name>
</gene>
<evidence type="ECO:0000256" key="1">
    <source>
        <dbReference type="SAM" id="MobiDB-lite"/>
    </source>
</evidence>
<name>A0A168SVZ2_ABSGL</name>
<reference evidence="2" key="1">
    <citation type="submission" date="2016-04" db="EMBL/GenBank/DDBJ databases">
        <authorList>
            <person name="Evans L.H."/>
            <person name="Alamgir A."/>
            <person name="Owens N."/>
            <person name="Weber N.D."/>
            <person name="Virtaneva K."/>
            <person name="Barbian K."/>
            <person name="Babar A."/>
            <person name="Rosenke K."/>
        </authorList>
    </citation>
    <scope>NUCLEOTIDE SEQUENCE [LARGE SCALE GENOMIC DNA]</scope>
    <source>
        <strain evidence="2">CBS 101.48</strain>
    </source>
</reference>
<organism evidence="2">
    <name type="scientific">Absidia glauca</name>
    <name type="common">Pin mould</name>
    <dbReference type="NCBI Taxonomy" id="4829"/>
    <lineage>
        <taxon>Eukaryota</taxon>
        <taxon>Fungi</taxon>
        <taxon>Fungi incertae sedis</taxon>
        <taxon>Mucoromycota</taxon>
        <taxon>Mucoromycotina</taxon>
        <taxon>Mucoromycetes</taxon>
        <taxon>Mucorales</taxon>
        <taxon>Cunninghamellaceae</taxon>
        <taxon>Absidia</taxon>
    </lineage>
</organism>
<keyword evidence="3" id="KW-1185">Reference proteome</keyword>
<feature type="region of interest" description="Disordered" evidence="1">
    <location>
        <begin position="122"/>
        <end position="141"/>
    </location>
</feature>
<dbReference type="AlphaFoldDB" id="A0A168SVZ2"/>
<dbReference type="OMA" id="ADYNHLM"/>
<dbReference type="InParanoid" id="A0A168SVZ2"/>
<evidence type="ECO:0000313" key="3">
    <source>
        <dbReference type="Proteomes" id="UP000078561"/>
    </source>
</evidence>
<dbReference type="OrthoDB" id="2220024at2759"/>
<protein>
    <submittedName>
        <fullName evidence="2">Uncharacterized protein</fullName>
    </submittedName>
</protein>
<accession>A0A168SVZ2</accession>
<dbReference type="EMBL" id="LT554985">
    <property type="protein sequence ID" value="SAM09038.1"/>
    <property type="molecule type" value="Genomic_DNA"/>
</dbReference>
<proteinExistence type="predicted"/>
<evidence type="ECO:0000313" key="2">
    <source>
        <dbReference type="EMBL" id="SAM09038.1"/>
    </source>
</evidence>